<sequence>MRHVEELVNTSIEVRARQQALDELTGLSNIVASYNRTLADWKLAQNDSQAKERVRDAFRTVNTFFEQRMPLFSSRNYEVPLLTVYALAANMHLLLLRDSSIFGIGWGFSQKEVNDNYCDQLRLANQYANHCTTWFNTGLHRLRGTNASSWIRYNRFRREMTLTVLDICSLFSKYDYYQYPKEVKSELTREIYTDPVGVSTSTVPGLIPNWFNHAPSFNELELALIRSPRTLTWLNKITISTGRLNGWSTSQNYWQGHRLEFSETSAGNNQPSPTYGTFNTSVAQHRDFNVLNRDVYTMDSYAVSQVFGTSTATLFGVSDNVFQYQDLNSNFPGTLNYTNPPSWGGLHIYSELPALPTTPGVEPGRPTANNYSHRLTYLTASRAGTAGHVLCCGWTSSTVDRNNRIDPNKITQIPAVKGYNLGSATVVVRGPGHTGGDLVKFDYFEGGLTINCYFPQPLNYRMRIRYSAPNNSAMYLNSSHVASVYIPFPRTNIIDNVLVDPMVYGAFQTVEVPARFRANNVGNATFTFRLQYSQNPIYIDKIEFIPDGTPIKKCTCKCVGIYCTLECTESRSLTTEKEIVNNLFIN</sequence>
<dbReference type="InterPro" id="IPR008979">
    <property type="entry name" value="Galactose-bd-like_sf"/>
</dbReference>
<dbReference type="SUPFAM" id="SSF51096">
    <property type="entry name" value="delta-Endotoxin (insectocide), middle domain"/>
    <property type="match status" value="1"/>
</dbReference>
<dbReference type="PANTHER" id="PTHR37003">
    <property type="entry name" value="ENDOTOXIN_N DOMAIN-CONTAINING PROTEIN-RELATED"/>
    <property type="match status" value="1"/>
</dbReference>
<comment type="similarity">
    <text evidence="1">Belongs to the delta endotoxin family.</text>
</comment>
<evidence type="ECO:0000256" key="4">
    <source>
        <dbReference type="ARBA" id="ARBA00023026"/>
    </source>
</evidence>
<proteinExistence type="inferred from homology"/>
<feature type="domain" description="Pesticidal crystal protein" evidence="6">
    <location>
        <begin position="183"/>
        <end position="400"/>
    </location>
</feature>
<evidence type="ECO:0000259" key="8">
    <source>
        <dbReference type="Pfam" id="PF03945"/>
    </source>
</evidence>
<dbReference type="SUPFAM" id="SSF49785">
    <property type="entry name" value="Galactose-binding domain-like"/>
    <property type="match status" value="1"/>
</dbReference>
<dbReference type="InterPro" id="IPR036716">
    <property type="entry name" value="Pest_crys_N_sf"/>
</dbReference>
<dbReference type="Pfam" id="PF03944">
    <property type="entry name" value="Endotoxin_C"/>
    <property type="match status" value="1"/>
</dbReference>
<feature type="domain" description="Pesticidal crystal protein" evidence="8">
    <location>
        <begin position="3"/>
        <end position="175"/>
    </location>
</feature>
<dbReference type="InterPro" id="IPR036399">
    <property type="entry name" value="Pest_cryst_cen_dom_sf"/>
</dbReference>
<protein>
    <recommendedName>
        <fullName evidence="5">Crystaline entomocidal protoxin</fullName>
    </recommendedName>
</protein>
<dbReference type="InterPro" id="IPR005638">
    <property type="entry name" value="Pest_crys_dom-III"/>
</dbReference>
<reference evidence="9 10" key="1">
    <citation type="submission" date="2017-09" db="EMBL/GenBank/DDBJ databases">
        <title>Large-scale bioinformatics analysis of Bacillus genomes uncovers conserved roles of natural products in bacterial physiology.</title>
        <authorList>
            <consortium name="Agbiome Team Llc"/>
            <person name="Bleich R.M."/>
            <person name="Kirk G.J."/>
            <person name="Santa Maria K.C."/>
            <person name="Allen S.E."/>
            <person name="Farag S."/>
            <person name="Shank E.A."/>
            <person name="Bowers A."/>
        </authorList>
    </citation>
    <scope>NUCLEOTIDE SEQUENCE [LARGE SCALE GENOMIC DNA]</scope>
    <source>
        <strain evidence="9 10">AFS005140</strain>
    </source>
</reference>
<dbReference type="PANTHER" id="PTHR37003:SF2">
    <property type="entry name" value="PESTICIDAL CRYSTAL PROTEIN N-TERMINAL DOMAIN-CONTAINING PROTEIN"/>
    <property type="match status" value="1"/>
</dbReference>
<dbReference type="SUPFAM" id="SSF56849">
    <property type="entry name" value="delta-Endotoxin (insectocide), N-terminal domain"/>
    <property type="match status" value="1"/>
</dbReference>
<dbReference type="EMBL" id="NTYF01000206">
    <property type="protein sequence ID" value="PER41598.1"/>
    <property type="molecule type" value="Genomic_DNA"/>
</dbReference>
<accession>A0ABD6S2Z7</accession>
<keyword evidence="4" id="KW-0843">Virulence</keyword>
<evidence type="ECO:0000259" key="6">
    <source>
        <dbReference type="Pfam" id="PF00555"/>
    </source>
</evidence>
<gene>
    <name evidence="9" type="ORF">CN495_33015</name>
</gene>
<organism evidence="9 10">
    <name type="scientific">Bacillus thuringiensis</name>
    <dbReference type="NCBI Taxonomy" id="1428"/>
    <lineage>
        <taxon>Bacteria</taxon>
        <taxon>Bacillati</taxon>
        <taxon>Bacillota</taxon>
        <taxon>Bacilli</taxon>
        <taxon>Bacillales</taxon>
        <taxon>Bacillaceae</taxon>
        <taxon>Bacillus</taxon>
        <taxon>Bacillus cereus group</taxon>
    </lineage>
</organism>
<dbReference type="InterPro" id="IPR001178">
    <property type="entry name" value="Pest_cryst_dom_II"/>
</dbReference>
<dbReference type="GO" id="GO:0090729">
    <property type="term" value="F:toxin activity"/>
    <property type="evidence" value="ECO:0007669"/>
    <property type="project" value="UniProtKB-KW"/>
</dbReference>
<evidence type="ECO:0000259" key="7">
    <source>
        <dbReference type="Pfam" id="PF03944"/>
    </source>
</evidence>
<dbReference type="AlphaFoldDB" id="A0ABD6S2Z7"/>
<comment type="caution">
    <text evidence="9">The sequence shown here is derived from an EMBL/GenBank/DDBJ whole genome shotgun (WGS) entry which is preliminary data.</text>
</comment>
<keyword evidence="3" id="KW-0749">Sporulation</keyword>
<dbReference type="Pfam" id="PF00555">
    <property type="entry name" value="Endotoxin_M"/>
    <property type="match status" value="1"/>
</dbReference>
<evidence type="ECO:0000313" key="9">
    <source>
        <dbReference type="EMBL" id="PER41598.1"/>
    </source>
</evidence>
<keyword evidence="2" id="KW-0800">Toxin</keyword>
<dbReference type="Pfam" id="PF03945">
    <property type="entry name" value="Endotoxin_N"/>
    <property type="match status" value="1"/>
</dbReference>
<evidence type="ECO:0000256" key="2">
    <source>
        <dbReference type="ARBA" id="ARBA00022656"/>
    </source>
</evidence>
<evidence type="ECO:0000256" key="5">
    <source>
        <dbReference type="ARBA" id="ARBA00029653"/>
    </source>
</evidence>
<evidence type="ECO:0000313" key="10">
    <source>
        <dbReference type="Proteomes" id="UP000219897"/>
    </source>
</evidence>
<dbReference type="Gene3D" id="2.60.120.260">
    <property type="entry name" value="Galactose-binding domain-like"/>
    <property type="match status" value="1"/>
</dbReference>
<dbReference type="Proteomes" id="UP000219897">
    <property type="component" value="Unassembled WGS sequence"/>
</dbReference>
<dbReference type="InterPro" id="IPR038979">
    <property type="entry name" value="Pest_crys"/>
</dbReference>
<evidence type="ECO:0000256" key="1">
    <source>
        <dbReference type="ARBA" id="ARBA00007819"/>
    </source>
</evidence>
<name>A0ABD6S2Z7_BACTU</name>
<dbReference type="Gene3D" id="2.100.10.10">
    <property type="entry name" value="Pesticidal crystal protein, central domain"/>
    <property type="match status" value="1"/>
</dbReference>
<dbReference type="Gene3D" id="1.20.190.10">
    <property type="entry name" value="Pesticidal crystal protein, N-terminal domain"/>
    <property type="match status" value="1"/>
</dbReference>
<dbReference type="InterPro" id="IPR005639">
    <property type="entry name" value="Pest_crys_dom_I"/>
</dbReference>
<evidence type="ECO:0000256" key="3">
    <source>
        <dbReference type="ARBA" id="ARBA00022969"/>
    </source>
</evidence>
<dbReference type="GO" id="GO:0030435">
    <property type="term" value="P:sporulation resulting in formation of a cellular spore"/>
    <property type="evidence" value="ECO:0007669"/>
    <property type="project" value="UniProtKB-KW"/>
</dbReference>
<feature type="domain" description="Pesticidal crystal protein" evidence="7">
    <location>
        <begin position="410"/>
        <end position="546"/>
    </location>
</feature>
<dbReference type="CDD" id="cd04085">
    <property type="entry name" value="delta_endotoxin_C"/>
    <property type="match status" value="1"/>
</dbReference>